<keyword evidence="6" id="KW-1185">Reference proteome</keyword>
<dbReference type="PANTHER" id="PTHR11019:SF159">
    <property type="entry name" value="TRANSCRIPTIONAL REGULATOR-RELATED"/>
    <property type="match status" value="1"/>
</dbReference>
<name>A0ABQ6Z7M4_9GAMM</name>
<proteinExistence type="predicted"/>
<dbReference type="SUPFAM" id="SSF46689">
    <property type="entry name" value="Homeodomain-like"/>
    <property type="match status" value="2"/>
</dbReference>
<dbReference type="SMART" id="SM00342">
    <property type="entry name" value="HTH_ARAC"/>
    <property type="match status" value="1"/>
</dbReference>
<dbReference type="InterPro" id="IPR020449">
    <property type="entry name" value="Tscrpt_reg_AraC-type_HTH"/>
</dbReference>
<dbReference type="EMBL" id="PDWN01000006">
    <property type="protein sequence ID" value="KAF1694998.1"/>
    <property type="molecule type" value="Genomic_DNA"/>
</dbReference>
<reference evidence="5 6" key="1">
    <citation type="submission" date="2017-10" db="EMBL/GenBank/DDBJ databases">
        <title>Whole genome sequencing of members of genus Pseudoxanthomonas.</title>
        <authorList>
            <person name="Kumar S."/>
            <person name="Bansal K."/>
            <person name="Kaur A."/>
            <person name="Patil P."/>
            <person name="Sharma S."/>
            <person name="Patil P.B."/>
        </authorList>
    </citation>
    <scope>NUCLEOTIDE SEQUENCE [LARGE SCALE GENOMIC DNA]</scope>
    <source>
        <strain evidence="5 6">DSM 17801</strain>
    </source>
</reference>
<evidence type="ECO:0000256" key="2">
    <source>
        <dbReference type="ARBA" id="ARBA00023125"/>
    </source>
</evidence>
<dbReference type="SUPFAM" id="SSF51182">
    <property type="entry name" value="RmlC-like cupins"/>
    <property type="match status" value="1"/>
</dbReference>
<evidence type="ECO:0000313" key="6">
    <source>
        <dbReference type="Proteomes" id="UP000788419"/>
    </source>
</evidence>
<dbReference type="InterPro" id="IPR018062">
    <property type="entry name" value="HTH_AraC-typ_CS"/>
</dbReference>
<dbReference type="InterPro" id="IPR018060">
    <property type="entry name" value="HTH_AraC"/>
</dbReference>
<dbReference type="InterPro" id="IPR011051">
    <property type="entry name" value="RmlC_Cupin_sf"/>
</dbReference>
<evidence type="ECO:0000256" key="3">
    <source>
        <dbReference type="ARBA" id="ARBA00023163"/>
    </source>
</evidence>
<evidence type="ECO:0000259" key="4">
    <source>
        <dbReference type="PROSITE" id="PS01124"/>
    </source>
</evidence>
<dbReference type="InterPro" id="IPR032783">
    <property type="entry name" value="AraC_lig"/>
</dbReference>
<dbReference type="PANTHER" id="PTHR11019">
    <property type="entry name" value="HTH-TYPE TRANSCRIPTIONAL REGULATOR NIMR"/>
    <property type="match status" value="1"/>
</dbReference>
<dbReference type="Gene3D" id="1.10.10.60">
    <property type="entry name" value="Homeodomain-like"/>
    <property type="match status" value="2"/>
</dbReference>
<dbReference type="Pfam" id="PF12852">
    <property type="entry name" value="Cupin_6"/>
    <property type="match status" value="1"/>
</dbReference>
<keyword evidence="2" id="KW-0238">DNA-binding</keyword>
<dbReference type="Pfam" id="PF12833">
    <property type="entry name" value="HTH_18"/>
    <property type="match status" value="1"/>
</dbReference>
<dbReference type="Proteomes" id="UP000788419">
    <property type="component" value="Unassembled WGS sequence"/>
</dbReference>
<dbReference type="PROSITE" id="PS01124">
    <property type="entry name" value="HTH_ARAC_FAMILY_2"/>
    <property type="match status" value="1"/>
</dbReference>
<dbReference type="PRINTS" id="PR00032">
    <property type="entry name" value="HTHARAC"/>
</dbReference>
<dbReference type="RefSeq" id="WP_162409903.1">
    <property type="nucleotide sequence ID" value="NZ_PDWN01000006.1"/>
</dbReference>
<evidence type="ECO:0000313" key="5">
    <source>
        <dbReference type="EMBL" id="KAF1694998.1"/>
    </source>
</evidence>
<keyword evidence="1" id="KW-0805">Transcription regulation</keyword>
<organism evidence="5 6">
    <name type="scientific">Pseudoxanthomonas daejeonensis</name>
    <dbReference type="NCBI Taxonomy" id="266062"/>
    <lineage>
        <taxon>Bacteria</taxon>
        <taxon>Pseudomonadati</taxon>
        <taxon>Pseudomonadota</taxon>
        <taxon>Gammaproteobacteria</taxon>
        <taxon>Lysobacterales</taxon>
        <taxon>Lysobacteraceae</taxon>
        <taxon>Pseudoxanthomonas</taxon>
    </lineage>
</organism>
<feature type="domain" description="HTH araC/xylS-type" evidence="4">
    <location>
        <begin position="213"/>
        <end position="315"/>
    </location>
</feature>
<dbReference type="InterPro" id="IPR009057">
    <property type="entry name" value="Homeodomain-like_sf"/>
</dbReference>
<gene>
    <name evidence="5" type="ORF">CSC65_07200</name>
</gene>
<comment type="caution">
    <text evidence="5">The sequence shown here is derived from an EMBL/GenBank/DDBJ whole genome shotgun (WGS) entry which is preliminary data.</text>
</comment>
<keyword evidence="3" id="KW-0804">Transcription</keyword>
<dbReference type="PROSITE" id="PS00041">
    <property type="entry name" value="HTH_ARAC_FAMILY_1"/>
    <property type="match status" value="1"/>
</dbReference>
<protein>
    <submittedName>
        <fullName evidence="5">AraC family transcriptional regulator</fullName>
    </submittedName>
</protein>
<evidence type="ECO:0000256" key="1">
    <source>
        <dbReference type="ARBA" id="ARBA00023015"/>
    </source>
</evidence>
<accession>A0ABQ6Z7M4</accession>
<sequence length="327" mass="35546">MDALSEILGVVQLSGAFFVNARFSAPWCYQSPAAARAAPWLDPCAEQVVIFHLITEGECLVEMEGAEPLPVRTGDVLLFPTGCAHRMASEAGLPSPRREADLERLLSSRPRRLAYGGGGAATRMVCGYLACDVRLARLLLNGLPPVVQVGLRGSAAGAWLESSVHYALAEARTPRAGSAGLQARLAELLFIEVLRQHVHNEETRGGWLAGLGDRIVGNALNALHQRPGHEWSLAELARAAGTSRTVLAERFQQLVGTSPMQYLTQWRMLMAANLLRRGNIPLSRVAEEVGYQNDTSFSRAFRREYGQPPAAWRRTTFQQGIAANAAP</sequence>